<name>A0A0A9AYQ5_ARUDO</name>
<protein>
    <submittedName>
        <fullName evidence="1">Uncharacterized protein</fullName>
    </submittedName>
</protein>
<reference evidence="1" key="1">
    <citation type="submission" date="2014-09" db="EMBL/GenBank/DDBJ databases">
        <authorList>
            <person name="Magalhaes I.L.F."/>
            <person name="Oliveira U."/>
            <person name="Santos F.R."/>
            <person name="Vidigal T.H.D.A."/>
            <person name="Brescovit A.D."/>
            <person name="Santos A.J."/>
        </authorList>
    </citation>
    <scope>NUCLEOTIDE SEQUENCE</scope>
    <source>
        <tissue evidence="1">Shoot tissue taken approximately 20 cm above the soil surface</tissue>
    </source>
</reference>
<dbReference type="EMBL" id="GBRH01241006">
    <property type="protein sequence ID" value="JAD56889.1"/>
    <property type="molecule type" value="Transcribed_RNA"/>
</dbReference>
<sequence length="17" mass="1888">MSRLLPFGGYTKGFKGE</sequence>
<accession>A0A0A9AYQ5</accession>
<proteinExistence type="predicted"/>
<evidence type="ECO:0000313" key="1">
    <source>
        <dbReference type="EMBL" id="JAD56889.1"/>
    </source>
</evidence>
<reference evidence="1" key="2">
    <citation type="journal article" date="2015" name="Data Brief">
        <title>Shoot transcriptome of the giant reed, Arundo donax.</title>
        <authorList>
            <person name="Barrero R.A."/>
            <person name="Guerrero F.D."/>
            <person name="Moolhuijzen P."/>
            <person name="Goolsby J.A."/>
            <person name="Tidwell J."/>
            <person name="Bellgard S.E."/>
            <person name="Bellgard M.I."/>
        </authorList>
    </citation>
    <scope>NUCLEOTIDE SEQUENCE</scope>
    <source>
        <tissue evidence="1">Shoot tissue taken approximately 20 cm above the soil surface</tissue>
    </source>
</reference>
<organism evidence="1">
    <name type="scientific">Arundo donax</name>
    <name type="common">Giant reed</name>
    <name type="synonym">Donax arundinaceus</name>
    <dbReference type="NCBI Taxonomy" id="35708"/>
    <lineage>
        <taxon>Eukaryota</taxon>
        <taxon>Viridiplantae</taxon>
        <taxon>Streptophyta</taxon>
        <taxon>Embryophyta</taxon>
        <taxon>Tracheophyta</taxon>
        <taxon>Spermatophyta</taxon>
        <taxon>Magnoliopsida</taxon>
        <taxon>Liliopsida</taxon>
        <taxon>Poales</taxon>
        <taxon>Poaceae</taxon>
        <taxon>PACMAD clade</taxon>
        <taxon>Arundinoideae</taxon>
        <taxon>Arundineae</taxon>
        <taxon>Arundo</taxon>
    </lineage>
</organism>
<dbReference type="AlphaFoldDB" id="A0A0A9AYQ5"/>